<sequence length="304" mass="32469">MVTTDSPNGLDQAPKVGLIGTGQMGTAFARIFLQAGRSVTVWDIDPSRCADAVKLGAREVASPDRCVAASDLTIVCVTTYESSESVLRKDEVLAALSGSTVLQLTTGTPDDARATADWMTDAGAAYLDGAIFNYPRSIGTPDGHILYSGPKEPAELYAPTLSLLGGGVEYVGDDPGLASTFSNALAAAFYHVLVAGWLEAIAPALDAGATPQQLQRLFKNVTMPTMLEAFEHFALQIEQNEFSEPEAPISRILEALDPMPTRLKGLGYRTDLFDTTMNYLRDATDAGYGEEGFAGLLQLLRHKE</sequence>
<comment type="similarity">
    <text evidence="1">Belongs to the HIBADH-related family.</text>
</comment>
<reference evidence="5 6" key="1">
    <citation type="submission" date="2016-04" db="EMBL/GenBank/DDBJ databases">
        <title>Complete genome sequence of Dietzia lutea YIM 80766T, a strain isolated from desert soil in Egypt.</title>
        <authorList>
            <person name="Zhao J."/>
            <person name="Hu B."/>
            <person name="Geng S."/>
            <person name="Nie Y."/>
            <person name="Tang Y."/>
        </authorList>
    </citation>
    <scope>NUCLEOTIDE SEQUENCE [LARGE SCALE GENOMIC DNA]</scope>
    <source>
        <strain evidence="5 6">YIM 80766</strain>
        <plasmid evidence="5 6">unnamed1</plasmid>
    </source>
</reference>
<dbReference type="InterPro" id="IPR051265">
    <property type="entry name" value="HIBADH-related_NP60_sf"/>
</dbReference>
<keyword evidence="2" id="KW-0560">Oxidoreductase</keyword>
<keyword evidence="5" id="KW-0614">Plasmid</keyword>
<evidence type="ECO:0000313" key="5">
    <source>
        <dbReference type="EMBL" id="AWH94091.1"/>
    </source>
</evidence>
<organism evidence="5 6">
    <name type="scientific">Dietzia lutea</name>
    <dbReference type="NCBI Taxonomy" id="546160"/>
    <lineage>
        <taxon>Bacteria</taxon>
        <taxon>Bacillati</taxon>
        <taxon>Actinomycetota</taxon>
        <taxon>Actinomycetes</taxon>
        <taxon>Mycobacteriales</taxon>
        <taxon>Dietziaceae</taxon>
        <taxon>Dietzia</taxon>
    </lineage>
</organism>
<dbReference type="PANTHER" id="PTHR43580">
    <property type="entry name" value="OXIDOREDUCTASE GLYR1-RELATED"/>
    <property type="match status" value="1"/>
</dbReference>
<dbReference type="GO" id="GO:0050661">
    <property type="term" value="F:NADP binding"/>
    <property type="evidence" value="ECO:0007669"/>
    <property type="project" value="InterPro"/>
</dbReference>
<geneLocation type="plasmid" evidence="5 6">
    <name>unnamed1</name>
</geneLocation>
<dbReference type="KEGG" id="dlu:A6035_17175"/>
<dbReference type="InterPro" id="IPR013328">
    <property type="entry name" value="6PGD_dom2"/>
</dbReference>
<dbReference type="Gene3D" id="1.10.1040.10">
    <property type="entry name" value="N-(1-d-carboxylethyl)-l-norvaline Dehydrogenase, domain 2"/>
    <property type="match status" value="1"/>
</dbReference>
<evidence type="ECO:0000259" key="3">
    <source>
        <dbReference type="Pfam" id="PF03446"/>
    </source>
</evidence>
<proteinExistence type="inferred from homology"/>
<evidence type="ECO:0000259" key="4">
    <source>
        <dbReference type="Pfam" id="PF21761"/>
    </source>
</evidence>
<dbReference type="InterPro" id="IPR048666">
    <property type="entry name" value="RedAm-like_C"/>
</dbReference>
<keyword evidence="6" id="KW-1185">Reference proteome</keyword>
<protein>
    <submittedName>
        <fullName evidence="5">Uncharacterized protein</fullName>
    </submittedName>
</protein>
<evidence type="ECO:0000313" key="6">
    <source>
        <dbReference type="Proteomes" id="UP000244928"/>
    </source>
</evidence>
<dbReference type="GO" id="GO:0016491">
    <property type="term" value="F:oxidoreductase activity"/>
    <property type="evidence" value="ECO:0007669"/>
    <property type="project" value="UniProtKB-KW"/>
</dbReference>
<dbReference type="OrthoDB" id="4029976at2"/>
<dbReference type="InterPro" id="IPR006115">
    <property type="entry name" value="6PGDH_NADP-bd"/>
</dbReference>
<dbReference type="AlphaFoldDB" id="A0A2S1RCY3"/>
<dbReference type="SMR" id="A0A2S1RCY3"/>
<dbReference type="Pfam" id="PF03446">
    <property type="entry name" value="NAD_binding_2"/>
    <property type="match status" value="1"/>
</dbReference>
<dbReference type="EMBL" id="CP015450">
    <property type="protein sequence ID" value="AWH94091.1"/>
    <property type="molecule type" value="Genomic_DNA"/>
</dbReference>
<dbReference type="InterPro" id="IPR036291">
    <property type="entry name" value="NAD(P)-bd_dom_sf"/>
</dbReference>
<gene>
    <name evidence="5" type="ORF">A6035_17175</name>
</gene>
<dbReference type="InterPro" id="IPR015815">
    <property type="entry name" value="HIBADH-related"/>
</dbReference>
<dbReference type="PANTHER" id="PTHR43580:SF2">
    <property type="entry name" value="CYTOKINE-LIKE NUCLEAR FACTOR N-PAC"/>
    <property type="match status" value="1"/>
</dbReference>
<dbReference type="Pfam" id="PF21761">
    <property type="entry name" value="RedAm-like_C"/>
    <property type="match status" value="1"/>
</dbReference>
<dbReference type="PIRSF" id="PIRSF000103">
    <property type="entry name" value="HIBADH"/>
    <property type="match status" value="1"/>
</dbReference>
<feature type="domain" description="NADPH-dependent reductive aminase-like C-terminal" evidence="4">
    <location>
        <begin position="174"/>
        <end position="301"/>
    </location>
</feature>
<evidence type="ECO:0000256" key="2">
    <source>
        <dbReference type="ARBA" id="ARBA00023002"/>
    </source>
</evidence>
<dbReference type="SUPFAM" id="SSF51735">
    <property type="entry name" value="NAD(P)-binding Rossmann-fold domains"/>
    <property type="match status" value="1"/>
</dbReference>
<dbReference type="RefSeq" id="WP_108849383.1">
    <property type="nucleotide sequence ID" value="NZ_CP015450.1"/>
</dbReference>
<evidence type="ECO:0000256" key="1">
    <source>
        <dbReference type="ARBA" id="ARBA00009080"/>
    </source>
</evidence>
<dbReference type="Gene3D" id="3.40.50.720">
    <property type="entry name" value="NAD(P)-binding Rossmann-like Domain"/>
    <property type="match status" value="1"/>
</dbReference>
<dbReference type="Proteomes" id="UP000244928">
    <property type="component" value="Plasmid unnamed1"/>
</dbReference>
<accession>A0A2S1RCY3</accession>
<feature type="domain" description="6-phosphogluconate dehydrogenase NADP-binding" evidence="3">
    <location>
        <begin position="15"/>
        <end position="171"/>
    </location>
</feature>
<name>A0A2S1RCY3_9ACTN</name>